<keyword evidence="6" id="KW-0732">Signal</keyword>
<keyword evidence="6" id="KW-0378">Hydrolase</keyword>
<evidence type="ECO:0000256" key="3">
    <source>
        <dbReference type="ARBA" id="ARBA00005784"/>
    </source>
</evidence>
<comment type="similarity">
    <text evidence="3 6">Belongs to the pectinacetylesterase family.</text>
</comment>
<sequence>MSEKMSCSAAKSLALFLWCICATSSFGTNVTEPLMVPLTILPASAASKGAVCLDGTLPAYHLHRGNGSGINSWLIHLEGGGWCYTMNDCIFRKTTRRGSSKYMEKQLPFTGILSEKANENPAFFNWNRVKIRYCDGASFKGHGQNETAGTYFRGQQIWLAVIDELMSKGMKDADQALLSGCSAGGLASILHCDEFRGVFPTKTRVKCLSDAGLFLDATDVSGGHTLRNLFKGAVQLQDVAKNLPESCTSHLDPTSCFFPQNLVAEVKAPLFLLNAAYDTWQVRSSLAPSTADHDGSWKLCKNNHSQCNPSQVEFLQDFRTQMLDVTSKVQMSSQNGLFINSCFVHCQSELQDTWFADDSPRIGNKKIAEAVGDWFFDRERVEATDCAYPCDKTCHHLYFK</sequence>
<evidence type="ECO:0000256" key="4">
    <source>
        <dbReference type="ARBA" id="ARBA00022512"/>
    </source>
</evidence>
<dbReference type="EMBL" id="BAABME010001932">
    <property type="protein sequence ID" value="GAA0152187.1"/>
    <property type="molecule type" value="Genomic_DNA"/>
</dbReference>
<keyword evidence="4 6" id="KW-0134">Cell wall</keyword>
<comment type="subcellular location">
    <subcellularLocation>
        <location evidence="2 6">Secreted</location>
        <location evidence="2 6">Cell wall</location>
    </subcellularLocation>
</comment>
<dbReference type="GO" id="GO:0071555">
    <property type="term" value="P:cell wall organization"/>
    <property type="evidence" value="ECO:0007669"/>
    <property type="project" value="UniProtKB-KW"/>
</dbReference>
<dbReference type="AlphaFoldDB" id="A0AAV3PQJ1"/>
<dbReference type="PANTHER" id="PTHR21562:SF120">
    <property type="entry name" value="PECTIN ACETYLESTERASE"/>
    <property type="match status" value="1"/>
</dbReference>
<proteinExistence type="inferred from homology"/>
<dbReference type="GO" id="GO:0009505">
    <property type="term" value="C:plant-type cell wall"/>
    <property type="evidence" value="ECO:0007669"/>
    <property type="project" value="TreeGrafter"/>
</dbReference>
<comment type="caution">
    <text evidence="7">The sequence shown here is derived from an EMBL/GenBank/DDBJ whole genome shotgun (WGS) entry which is preliminary data.</text>
</comment>
<protein>
    <recommendedName>
        <fullName evidence="6">Pectin acetylesterase</fullName>
        <ecNumber evidence="6">3.1.1.-</ecNumber>
    </recommendedName>
</protein>
<dbReference type="PANTHER" id="PTHR21562">
    <property type="entry name" value="NOTUM-RELATED"/>
    <property type="match status" value="1"/>
</dbReference>
<evidence type="ECO:0000256" key="5">
    <source>
        <dbReference type="ARBA" id="ARBA00023316"/>
    </source>
</evidence>
<evidence type="ECO:0000256" key="1">
    <source>
        <dbReference type="ARBA" id="ARBA00003534"/>
    </source>
</evidence>
<keyword evidence="5 6" id="KW-0961">Cell wall biogenesis/degradation</keyword>
<organism evidence="7 8">
    <name type="scientific">Lithospermum erythrorhizon</name>
    <name type="common">Purple gromwell</name>
    <name type="synonym">Lithospermum officinale var. erythrorhizon</name>
    <dbReference type="NCBI Taxonomy" id="34254"/>
    <lineage>
        <taxon>Eukaryota</taxon>
        <taxon>Viridiplantae</taxon>
        <taxon>Streptophyta</taxon>
        <taxon>Embryophyta</taxon>
        <taxon>Tracheophyta</taxon>
        <taxon>Spermatophyta</taxon>
        <taxon>Magnoliopsida</taxon>
        <taxon>eudicotyledons</taxon>
        <taxon>Gunneridae</taxon>
        <taxon>Pentapetalae</taxon>
        <taxon>asterids</taxon>
        <taxon>lamiids</taxon>
        <taxon>Boraginales</taxon>
        <taxon>Boraginaceae</taxon>
        <taxon>Boraginoideae</taxon>
        <taxon>Lithospermeae</taxon>
        <taxon>Lithospermum</taxon>
    </lineage>
</organism>
<feature type="signal peptide" evidence="6">
    <location>
        <begin position="1"/>
        <end position="27"/>
    </location>
</feature>
<evidence type="ECO:0000256" key="6">
    <source>
        <dbReference type="RuleBase" id="RU363114"/>
    </source>
</evidence>
<feature type="chain" id="PRO_5043111891" description="Pectin acetylesterase" evidence="6">
    <location>
        <begin position="28"/>
        <end position="400"/>
    </location>
</feature>
<accession>A0AAV3PQJ1</accession>
<dbReference type="InterPro" id="IPR029058">
    <property type="entry name" value="AB_hydrolase_fold"/>
</dbReference>
<keyword evidence="6" id="KW-0964">Secreted</keyword>
<comment type="function">
    <text evidence="1 6">Hydrolyzes acetyl esters in homogalacturonan regions of pectin. In type I primary cell wall, galacturonic acid residues of pectin can be acetylated at the O-2 and O-3 positions. Decreasing the degree of acetylation of pectin gels in vitro alters their physical properties.</text>
</comment>
<dbReference type="EC" id="3.1.1.-" evidence="6"/>
<dbReference type="Proteomes" id="UP001454036">
    <property type="component" value="Unassembled WGS sequence"/>
</dbReference>
<reference evidence="7 8" key="1">
    <citation type="submission" date="2024-01" db="EMBL/GenBank/DDBJ databases">
        <title>The complete chloroplast genome sequence of Lithospermum erythrorhizon: insights into the phylogenetic relationship among Boraginaceae species and the maternal lineages of purple gromwells.</title>
        <authorList>
            <person name="Okada T."/>
            <person name="Watanabe K."/>
        </authorList>
    </citation>
    <scope>NUCLEOTIDE SEQUENCE [LARGE SCALE GENOMIC DNA]</scope>
</reference>
<name>A0AAV3PQJ1_LITER</name>
<dbReference type="SUPFAM" id="SSF53474">
    <property type="entry name" value="alpha/beta-Hydrolases"/>
    <property type="match status" value="1"/>
</dbReference>
<dbReference type="GO" id="GO:0052793">
    <property type="term" value="F:pectin acetylesterase activity"/>
    <property type="evidence" value="ECO:0007669"/>
    <property type="project" value="TreeGrafter"/>
</dbReference>
<gene>
    <name evidence="7" type="ORF">LIER_10728</name>
</gene>
<keyword evidence="8" id="KW-1185">Reference proteome</keyword>
<evidence type="ECO:0000313" key="7">
    <source>
        <dbReference type="EMBL" id="GAA0152187.1"/>
    </source>
</evidence>
<evidence type="ECO:0000256" key="2">
    <source>
        <dbReference type="ARBA" id="ARBA00004191"/>
    </source>
</evidence>
<dbReference type="Pfam" id="PF03283">
    <property type="entry name" value="PAE"/>
    <property type="match status" value="1"/>
</dbReference>
<dbReference type="InterPro" id="IPR004963">
    <property type="entry name" value="PAE/NOTUM"/>
</dbReference>
<evidence type="ECO:0000313" key="8">
    <source>
        <dbReference type="Proteomes" id="UP001454036"/>
    </source>
</evidence>